<dbReference type="Gramene" id="PRQ30732">
    <property type="protein sequence ID" value="PRQ30732"/>
    <property type="gene ID" value="RchiOBHm_Chr5g0027781"/>
</dbReference>
<protein>
    <submittedName>
        <fullName evidence="1">Uncharacterized protein</fullName>
    </submittedName>
</protein>
<proteinExistence type="predicted"/>
<comment type="caution">
    <text evidence="1">The sequence shown here is derived from an EMBL/GenBank/DDBJ whole genome shotgun (WGS) entry which is preliminary data.</text>
</comment>
<name>A0A2P6Q974_ROSCH</name>
<gene>
    <name evidence="1" type="ORF">RchiOBHm_Chr5g0027781</name>
</gene>
<evidence type="ECO:0000313" key="1">
    <source>
        <dbReference type="EMBL" id="PRQ30732.1"/>
    </source>
</evidence>
<evidence type="ECO:0000313" key="2">
    <source>
        <dbReference type="Proteomes" id="UP000238479"/>
    </source>
</evidence>
<dbReference type="EMBL" id="PDCK01000043">
    <property type="protein sequence ID" value="PRQ30732.1"/>
    <property type="molecule type" value="Genomic_DNA"/>
</dbReference>
<organism evidence="1 2">
    <name type="scientific">Rosa chinensis</name>
    <name type="common">China rose</name>
    <dbReference type="NCBI Taxonomy" id="74649"/>
    <lineage>
        <taxon>Eukaryota</taxon>
        <taxon>Viridiplantae</taxon>
        <taxon>Streptophyta</taxon>
        <taxon>Embryophyta</taxon>
        <taxon>Tracheophyta</taxon>
        <taxon>Spermatophyta</taxon>
        <taxon>Magnoliopsida</taxon>
        <taxon>eudicotyledons</taxon>
        <taxon>Gunneridae</taxon>
        <taxon>Pentapetalae</taxon>
        <taxon>rosids</taxon>
        <taxon>fabids</taxon>
        <taxon>Rosales</taxon>
        <taxon>Rosaceae</taxon>
        <taxon>Rosoideae</taxon>
        <taxon>Rosoideae incertae sedis</taxon>
        <taxon>Rosa</taxon>
    </lineage>
</organism>
<dbReference type="Proteomes" id="UP000238479">
    <property type="component" value="Chromosome 5"/>
</dbReference>
<accession>A0A2P6Q974</accession>
<keyword evidence="2" id="KW-1185">Reference proteome</keyword>
<dbReference type="AlphaFoldDB" id="A0A2P6Q974"/>
<sequence>MEVGGIRSYCYGCRIWIWFGDGNALVVMVREGDLVAILIWWPIRASLDMNTSWWLWLEWEAPESRMGWVGDVGGGALAVVGQQRQWWRQR</sequence>
<reference evidence="1 2" key="1">
    <citation type="journal article" date="2018" name="Nat. Genet.">
        <title>The Rosa genome provides new insights in the design of modern roses.</title>
        <authorList>
            <person name="Bendahmane M."/>
        </authorList>
    </citation>
    <scope>NUCLEOTIDE SEQUENCE [LARGE SCALE GENOMIC DNA]</scope>
    <source>
        <strain evidence="2">cv. Old Blush</strain>
    </source>
</reference>